<keyword evidence="4" id="KW-1185">Reference proteome</keyword>
<dbReference type="PROSITE" id="PS51257">
    <property type="entry name" value="PROKAR_LIPOPROTEIN"/>
    <property type="match status" value="1"/>
</dbReference>
<evidence type="ECO:0000313" key="3">
    <source>
        <dbReference type="EMBL" id="MCK0536135.1"/>
    </source>
</evidence>
<sequence>MPEIHRNAAALLALAASALLLQACSDSPEPAQAPASAVEIETGGDDAHARHALEPQGLPRSTAPADARVFFIEPADGASVTSPVTLEFGLEGMDVVPAGTNKPDSGHHHLLINVTDLPPMDFPLPATEQVIHYGGGQTEATLELAPGEYRLQLVLGDHLHIPHDPPVMSDAITITVE</sequence>
<reference evidence="3" key="1">
    <citation type="submission" date="2022-04" db="EMBL/GenBank/DDBJ databases">
        <title>Alcanivorax sp. CY1518 draft genome sequence.</title>
        <authorList>
            <person name="Zhao G."/>
            <person name="An M."/>
        </authorList>
    </citation>
    <scope>NUCLEOTIDE SEQUENCE</scope>
    <source>
        <strain evidence="3">CY1518</strain>
    </source>
</reference>
<evidence type="ECO:0000256" key="1">
    <source>
        <dbReference type="SAM" id="SignalP"/>
    </source>
</evidence>
<dbReference type="RefSeq" id="WP_246947053.1">
    <property type="nucleotide sequence ID" value="NZ_JALKII010000001.1"/>
</dbReference>
<comment type="caution">
    <text evidence="3">The sequence shown here is derived from an EMBL/GenBank/DDBJ whole genome shotgun (WGS) entry which is preliminary data.</text>
</comment>
<feature type="domain" description="DUF4399" evidence="2">
    <location>
        <begin position="87"/>
        <end position="177"/>
    </location>
</feature>
<keyword evidence="1" id="KW-0732">Signal</keyword>
<dbReference type="InterPro" id="IPR025512">
    <property type="entry name" value="DUF4399"/>
</dbReference>
<feature type="chain" id="PRO_5046545936" evidence="1">
    <location>
        <begin position="24"/>
        <end position="177"/>
    </location>
</feature>
<accession>A0ABT0E2U3</accession>
<evidence type="ECO:0000259" key="2">
    <source>
        <dbReference type="Pfam" id="PF14347"/>
    </source>
</evidence>
<proteinExistence type="predicted"/>
<gene>
    <name evidence="3" type="ORF">MU846_00225</name>
</gene>
<evidence type="ECO:0000313" key="4">
    <source>
        <dbReference type="Proteomes" id="UP001165524"/>
    </source>
</evidence>
<dbReference type="EMBL" id="JALKII010000001">
    <property type="protein sequence ID" value="MCK0536135.1"/>
    <property type="molecule type" value="Genomic_DNA"/>
</dbReference>
<dbReference type="Pfam" id="PF14347">
    <property type="entry name" value="DUF4399"/>
    <property type="match status" value="1"/>
</dbReference>
<feature type="signal peptide" evidence="1">
    <location>
        <begin position="1"/>
        <end position="23"/>
    </location>
</feature>
<organism evidence="3 4">
    <name type="scientific">Alcanivorax quisquiliarum</name>
    <dbReference type="NCBI Taxonomy" id="2933565"/>
    <lineage>
        <taxon>Bacteria</taxon>
        <taxon>Pseudomonadati</taxon>
        <taxon>Pseudomonadota</taxon>
        <taxon>Gammaproteobacteria</taxon>
        <taxon>Oceanospirillales</taxon>
        <taxon>Alcanivoracaceae</taxon>
        <taxon>Alcanivorax</taxon>
    </lineage>
</organism>
<name>A0ABT0E2U3_9GAMM</name>
<protein>
    <submittedName>
        <fullName evidence="3">DUF4399 domain-containing protein</fullName>
    </submittedName>
</protein>
<dbReference type="Proteomes" id="UP001165524">
    <property type="component" value="Unassembled WGS sequence"/>
</dbReference>